<organism evidence="10 11">
    <name type="scientific">Streptococcus canis</name>
    <dbReference type="NCBI Taxonomy" id="1329"/>
    <lineage>
        <taxon>Bacteria</taxon>
        <taxon>Bacillati</taxon>
        <taxon>Bacillota</taxon>
        <taxon>Bacilli</taxon>
        <taxon>Lactobacillales</taxon>
        <taxon>Streptococcaceae</taxon>
        <taxon>Streptococcus</taxon>
    </lineage>
</organism>
<evidence type="ECO:0000313" key="11">
    <source>
        <dbReference type="Proteomes" id="UP001186118"/>
    </source>
</evidence>
<gene>
    <name evidence="10" type="ORF">KB584_07555</name>
</gene>
<evidence type="ECO:0000259" key="8">
    <source>
        <dbReference type="Pfam" id="PF02687"/>
    </source>
</evidence>
<keyword evidence="2" id="KW-1003">Cell membrane</keyword>
<dbReference type="RefSeq" id="WP_317610251.1">
    <property type="nucleotide sequence ID" value="NZ_JAGQEX010000014.1"/>
</dbReference>
<dbReference type="Pfam" id="PF12704">
    <property type="entry name" value="MacB_PCD"/>
    <property type="match status" value="1"/>
</dbReference>
<keyword evidence="5 7" id="KW-0472">Membrane</keyword>
<keyword evidence="4 7" id="KW-1133">Transmembrane helix</keyword>
<feature type="domain" description="ABC3 transporter permease C-terminal" evidence="8">
    <location>
        <begin position="285"/>
        <end position="399"/>
    </location>
</feature>
<dbReference type="InterPro" id="IPR050250">
    <property type="entry name" value="Macrolide_Exporter_MacB"/>
</dbReference>
<proteinExistence type="inferred from homology"/>
<name>A0AAE4TRV5_STRCB</name>
<dbReference type="Pfam" id="PF02687">
    <property type="entry name" value="FtsX"/>
    <property type="match status" value="1"/>
</dbReference>
<dbReference type="InterPro" id="IPR003838">
    <property type="entry name" value="ABC3_permease_C"/>
</dbReference>
<evidence type="ECO:0000256" key="6">
    <source>
        <dbReference type="ARBA" id="ARBA00038076"/>
    </source>
</evidence>
<evidence type="ECO:0000256" key="1">
    <source>
        <dbReference type="ARBA" id="ARBA00004651"/>
    </source>
</evidence>
<feature type="transmembrane region" description="Helical" evidence="7">
    <location>
        <begin position="20"/>
        <end position="42"/>
    </location>
</feature>
<comment type="caution">
    <text evidence="10">The sequence shown here is derived from an EMBL/GenBank/DDBJ whole genome shotgun (WGS) entry which is preliminary data.</text>
</comment>
<evidence type="ECO:0000256" key="4">
    <source>
        <dbReference type="ARBA" id="ARBA00022989"/>
    </source>
</evidence>
<accession>A0AAE4TRV5</accession>
<dbReference type="EMBL" id="JAGQEX010000014">
    <property type="protein sequence ID" value="MDV5977311.1"/>
    <property type="molecule type" value="Genomic_DNA"/>
</dbReference>
<dbReference type="InterPro" id="IPR025857">
    <property type="entry name" value="MacB_PCD"/>
</dbReference>
<evidence type="ECO:0000259" key="9">
    <source>
        <dbReference type="Pfam" id="PF12704"/>
    </source>
</evidence>
<feature type="domain" description="MacB-like periplasmic core" evidence="9">
    <location>
        <begin position="18"/>
        <end position="241"/>
    </location>
</feature>
<evidence type="ECO:0000256" key="2">
    <source>
        <dbReference type="ARBA" id="ARBA00022475"/>
    </source>
</evidence>
<dbReference type="GO" id="GO:0022857">
    <property type="term" value="F:transmembrane transporter activity"/>
    <property type="evidence" value="ECO:0007669"/>
    <property type="project" value="TreeGrafter"/>
</dbReference>
<feature type="transmembrane region" description="Helical" evidence="7">
    <location>
        <begin position="276"/>
        <end position="305"/>
    </location>
</feature>
<evidence type="ECO:0000256" key="7">
    <source>
        <dbReference type="SAM" id="Phobius"/>
    </source>
</evidence>
<evidence type="ECO:0000256" key="5">
    <source>
        <dbReference type="ARBA" id="ARBA00023136"/>
    </source>
</evidence>
<sequence length="406" mass="44105">MENWKFALSSIWGHKMRSILTMLGIIIGVSAVVIIMGLGTAMKNSVADSFSNKQKEIQLYFKEKGEEEDPYAGLFSHENKQDVKSEWLEQIVRDVDGIDSYYFTNSASSTISYEKKKMKNASITGVSKDYFKVKDYDIVAGRTLNDKDYSNFSRIILLDTVLADELFGKGKYEEALNKIVSLSDKDYLVIGVYKTDQTAVSFGGLVGGAVMANTQVASEFNVNEIGSIYIHVKDIQQSVALGNQAAKMLTRLSHTKDGEYATPDNSKIIDDINNQFGIMTTVIGSIAAISLLVGGIGVMNIMLVSVTERTREIGLRKALGATRLKILAQFLIESVVLTILGGSIGLLLAQLCVGALGSAMKLEGASVSLDVALIAVLFSASIGIIFGMLPANKASKLDPIEALRYE</sequence>
<dbReference type="PANTHER" id="PTHR30572:SF4">
    <property type="entry name" value="ABC TRANSPORTER PERMEASE YTRF"/>
    <property type="match status" value="1"/>
</dbReference>
<protein>
    <submittedName>
        <fullName evidence="10">ABC transporter permease</fullName>
    </submittedName>
</protein>
<feature type="transmembrane region" description="Helical" evidence="7">
    <location>
        <begin position="326"/>
        <end position="351"/>
    </location>
</feature>
<reference evidence="10" key="1">
    <citation type="submission" date="2021-04" db="EMBL/GenBank/DDBJ databases">
        <title>Draft genomes of 20 S. canis strains.</title>
        <authorList>
            <person name="Pagnossin D."/>
            <person name="Weir W."/>
            <person name="Smith A."/>
            <person name="Ure R."/>
            <person name="Oravcova K."/>
        </authorList>
    </citation>
    <scope>NUCLEOTIDE SEQUENCE</scope>
    <source>
        <strain evidence="10">284</strain>
    </source>
</reference>
<keyword evidence="3 7" id="KW-0812">Transmembrane</keyword>
<dbReference type="GO" id="GO:0005886">
    <property type="term" value="C:plasma membrane"/>
    <property type="evidence" value="ECO:0007669"/>
    <property type="project" value="UniProtKB-SubCell"/>
</dbReference>
<dbReference type="PANTHER" id="PTHR30572">
    <property type="entry name" value="MEMBRANE COMPONENT OF TRANSPORTER-RELATED"/>
    <property type="match status" value="1"/>
</dbReference>
<feature type="transmembrane region" description="Helical" evidence="7">
    <location>
        <begin position="371"/>
        <end position="389"/>
    </location>
</feature>
<comment type="subcellular location">
    <subcellularLocation>
        <location evidence="1">Cell membrane</location>
        <topology evidence="1">Multi-pass membrane protein</topology>
    </subcellularLocation>
</comment>
<dbReference type="Proteomes" id="UP001186118">
    <property type="component" value="Unassembled WGS sequence"/>
</dbReference>
<dbReference type="AlphaFoldDB" id="A0AAE4TRV5"/>
<evidence type="ECO:0000313" key="10">
    <source>
        <dbReference type="EMBL" id="MDV5977311.1"/>
    </source>
</evidence>
<comment type="similarity">
    <text evidence="6">Belongs to the ABC-4 integral membrane protein family.</text>
</comment>
<evidence type="ECO:0000256" key="3">
    <source>
        <dbReference type="ARBA" id="ARBA00022692"/>
    </source>
</evidence>